<dbReference type="EMBL" id="JAGIXG020000004">
    <property type="protein sequence ID" value="KAI6784550.1"/>
    <property type="molecule type" value="Genomic_DNA"/>
</dbReference>
<evidence type="ECO:0000256" key="9">
    <source>
        <dbReference type="ARBA" id="ARBA00023271"/>
    </source>
</evidence>
<feature type="compositionally biased region" description="Polar residues" evidence="10">
    <location>
        <begin position="155"/>
        <end position="164"/>
    </location>
</feature>
<dbReference type="PANTHER" id="PTHR31404:SF0">
    <property type="entry name" value="MITOCHONDRIAL GENOME MAINTENANCE PROTEIN MGM101"/>
    <property type="match status" value="1"/>
</dbReference>
<evidence type="ECO:0000256" key="5">
    <source>
        <dbReference type="ARBA" id="ARBA00022946"/>
    </source>
</evidence>
<keyword evidence="8" id="KW-0234">DNA repair</keyword>
<keyword evidence="9" id="KW-1135">Mitochondrion nucleoid</keyword>
<dbReference type="AlphaFoldDB" id="A0A9Q0BHB1"/>
<evidence type="ECO:0000256" key="7">
    <source>
        <dbReference type="ARBA" id="ARBA00023128"/>
    </source>
</evidence>
<keyword evidence="12" id="KW-1185">Reference proteome</keyword>
<gene>
    <name evidence="11" type="ORF">J7T54_006595</name>
</gene>
<dbReference type="PANTHER" id="PTHR31404">
    <property type="entry name" value="MITOCHONDRIAL GENOME MAINTENANCE PROTEIN MGM101"/>
    <property type="match status" value="1"/>
</dbReference>
<sequence length="364" mass="40188">MGTQNSQAEEKNTSGSIQDDKNSIAATKPVEEDDEPDEWDKRIFSTGCSVENAKMTDCYYEKKDWRACAKELSVAAMFPLRRAVQAAPRQAARRACAASNAAWQQTPAQRARSYATSKDTNDEASSVTTKATAETKDADSTKHSTRAPRPPAFTSKASAKSTPRPTAAAQHNAAFHYPSQAEGSSAVQEIDWTTSYYGLGVAPVTKEQAATLARPLATTDIEVKPDGIIYLPEIKYRRRLNEVFGPMGWGLAPRGEAIVGSNIVTREYALVAQGRFVAQAQGENAYFSPDQLPSSVEGTKSNALMRCCKDLGIGSELWDPEFIRKFKKSEMQEVWVEHATTKKKRTLWYKKGAVEVVYPWKKVK</sequence>
<reference evidence="11" key="2">
    <citation type="submission" date="2022-07" db="EMBL/GenBank/DDBJ databases">
        <authorList>
            <person name="Goncalves M.F.M."/>
            <person name="Hilario S."/>
            <person name="Van De Peer Y."/>
            <person name="Esteves A.C."/>
            <person name="Alves A."/>
        </authorList>
    </citation>
    <scope>NUCLEOTIDE SEQUENCE</scope>
    <source>
        <strain evidence="11">MUM 19.33</strain>
    </source>
</reference>
<comment type="subcellular location">
    <subcellularLocation>
        <location evidence="1">Mitochondrion matrix</location>
        <location evidence="1">Mitochondrion nucleoid</location>
    </subcellularLocation>
</comment>
<feature type="compositionally biased region" description="Polar residues" evidence="10">
    <location>
        <begin position="114"/>
        <end position="127"/>
    </location>
</feature>
<dbReference type="GO" id="GO:0000262">
    <property type="term" value="C:mitochondrial chromosome"/>
    <property type="evidence" value="ECO:0007669"/>
    <property type="project" value="InterPro"/>
</dbReference>
<evidence type="ECO:0000256" key="6">
    <source>
        <dbReference type="ARBA" id="ARBA00023125"/>
    </source>
</evidence>
<evidence type="ECO:0000256" key="2">
    <source>
        <dbReference type="ARBA" id="ARBA00007053"/>
    </source>
</evidence>
<evidence type="ECO:0000256" key="1">
    <source>
        <dbReference type="ARBA" id="ARBA00004436"/>
    </source>
</evidence>
<feature type="region of interest" description="Disordered" evidence="10">
    <location>
        <begin position="99"/>
        <end position="171"/>
    </location>
</feature>
<keyword evidence="7" id="KW-0496">Mitochondrion</keyword>
<feature type="region of interest" description="Disordered" evidence="10">
    <location>
        <begin position="1"/>
        <end position="39"/>
    </location>
</feature>
<dbReference type="GO" id="GO:0003697">
    <property type="term" value="F:single-stranded DNA binding"/>
    <property type="evidence" value="ECO:0007669"/>
    <property type="project" value="InterPro"/>
</dbReference>
<comment type="similarity">
    <text evidence="2">Belongs to the MGM101 family.</text>
</comment>
<dbReference type="OrthoDB" id="17164at2759"/>
<comment type="caution">
    <text evidence="11">The sequence shown here is derived from an EMBL/GenBank/DDBJ whole genome shotgun (WGS) entry which is preliminary data.</text>
</comment>
<keyword evidence="4" id="KW-0227">DNA damage</keyword>
<dbReference type="InterPro" id="IPR009446">
    <property type="entry name" value="Mgm101"/>
</dbReference>
<feature type="compositionally biased region" description="Basic and acidic residues" evidence="10">
    <location>
        <begin position="133"/>
        <end position="142"/>
    </location>
</feature>
<dbReference type="Pfam" id="PF06420">
    <property type="entry name" value="Mgm101p"/>
    <property type="match status" value="1"/>
</dbReference>
<name>A0A9Q0BHB1_9HYPO</name>
<accession>A0A9Q0BHB1</accession>
<dbReference type="Proteomes" id="UP001055219">
    <property type="component" value="Unassembled WGS sequence"/>
</dbReference>
<evidence type="ECO:0000256" key="4">
    <source>
        <dbReference type="ARBA" id="ARBA00022763"/>
    </source>
</evidence>
<keyword evidence="6" id="KW-0238">DNA-binding</keyword>
<evidence type="ECO:0000256" key="8">
    <source>
        <dbReference type="ARBA" id="ARBA00023204"/>
    </source>
</evidence>
<dbReference type="GO" id="GO:0000725">
    <property type="term" value="P:recombinational repair"/>
    <property type="evidence" value="ECO:0007669"/>
    <property type="project" value="TreeGrafter"/>
</dbReference>
<protein>
    <recommendedName>
        <fullName evidence="3">Mitochondrial genome maintenance protein MGM101</fullName>
    </recommendedName>
</protein>
<evidence type="ECO:0000256" key="10">
    <source>
        <dbReference type="SAM" id="MobiDB-lite"/>
    </source>
</evidence>
<evidence type="ECO:0000313" key="12">
    <source>
        <dbReference type="Proteomes" id="UP001055219"/>
    </source>
</evidence>
<feature type="compositionally biased region" description="Basic and acidic residues" evidence="10">
    <location>
        <begin position="8"/>
        <end position="22"/>
    </location>
</feature>
<evidence type="ECO:0000256" key="3">
    <source>
        <dbReference type="ARBA" id="ARBA00013628"/>
    </source>
</evidence>
<proteinExistence type="inferred from homology"/>
<evidence type="ECO:0000313" key="11">
    <source>
        <dbReference type="EMBL" id="KAI6784550.1"/>
    </source>
</evidence>
<keyword evidence="5" id="KW-0809">Transit peptide</keyword>
<dbReference type="GeneID" id="75833073"/>
<dbReference type="RefSeq" id="XP_051365406.1">
    <property type="nucleotide sequence ID" value="XM_051503043.1"/>
</dbReference>
<organism evidence="11 12">
    <name type="scientific">Emericellopsis cladophorae</name>
    <dbReference type="NCBI Taxonomy" id="2686198"/>
    <lineage>
        <taxon>Eukaryota</taxon>
        <taxon>Fungi</taxon>
        <taxon>Dikarya</taxon>
        <taxon>Ascomycota</taxon>
        <taxon>Pezizomycotina</taxon>
        <taxon>Sordariomycetes</taxon>
        <taxon>Hypocreomycetidae</taxon>
        <taxon>Hypocreales</taxon>
        <taxon>Bionectriaceae</taxon>
        <taxon>Emericellopsis</taxon>
    </lineage>
</organism>
<dbReference type="GO" id="GO:0036297">
    <property type="term" value="P:interstrand cross-link repair"/>
    <property type="evidence" value="ECO:0007669"/>
    <property type="project" value="TreeGrafter"/>
</dbReference>
<reference evidence="11" key="1">
    <citation type="journal article" date="2021" name="J Fungi (Basel)">
        <title>Genomic and Metabolomic Analyses of the Marine Fungus Emericellopsis cladophorae: Insights into Saltwater Adaptability Mechanisms and Its Biosynthetic Potential.</title>
        <authorList>
            <person name="Goncalves M.F.M."/>
            <person name="Hilario S."/>
            <person name="Van de Peer Y."/>
            <person name="Esteves A.C."/>
            <person name="Alves A."/>
        </authorList>
    </citation>
    <scope>NUCLEOTIDE SEQUENCE</scope>
    <source>
        <strain evidence="11">MUM 19.33</strain>
    </source>
</reference>